<evidence type="ECO:0000256" key="1">
    <source>
        <dbReference type="SAM" id="Phobius"/>
    </source>
</evidence>
<proteinExistence type="predicted"/>
<dbReference type="VEuPathDB" id="PiroplasmaDB:BOVATA_036830"/>
<protein>
    <submittedName>
        <fullName evidence="2">Kinesin heavy chain, putative</fullName>
    </submittedName>
</protein>
<dbReference type="RefSeq" id="XP_028868433.1">
    <property type="nucleotide sequence ID" value="XM_029012600.1"/>
</dbReference>
<keyword evidence="1" id="KW-0812">Transmembrane</keyword>
<reference evidence="2 3" key="1">
    <citation type="journal article" date="2017" name="BMC Genomics">
        <title>Whole-genome assembly of Babesia ovata and comparative genomics between closely related pathogens.</title>
        <authorList>
            <person name="Yamagishi J."/>
            <person name="Asada M."/>
            <person name="Hakimi H."/>
            <person name="Tanaka T.Q."/>
            <person name="Sugimoto C."/>
            <person name="Kawazu S."/>
        </authorList>
    </citation>
    <scope>NUCLEOTIDE SEQUENCE [LARGE SCALE GENOMIC DNA]</scope>
    <source>
        <strain evidence="2 3">Miyake</strain>
    </source>
</reference>
<dbReference type="OrthoDB" id="367072at2759"/>
<name>A0A2H6KGR1_9APIC</name>
<evidence type="ECO:0000313" key="3">
    <source>
        <dbReference type="Proteomes" id="UP000236319"/>
    </source>
</evidence>
<dbReference type="GeneID" id="39875960"/>
<dbReference type="EMBL" id="BDSA01000004">
    <property type="protein sequence ID" value="GBE62190.1"/>
    <property type="molecule type" value="Genomic_DNA"/>
</dbReference>
<dbReference type="AlphaFoldDB" id="A0A2H6KGR1"/>
<feature type="transmembrane region" description="Helical" evidence="1">
    <location>
        <begin position="12"/>
        <end position="33"/>
    </location>
</feature>
<dbReference type="Proteomes" id="UP000236319">
    <property type="component" value="Unassembled WGS sequence"/>
</dbReference>
<evidence type="ECO:0000313" key="2">
    <source>
        <dbReference type="EMBL" id="GBE62190.1"/>
    </source>
</evidence>
<comment type="caution">
    <text evidence="2">The sequence shown here is derived from an EMBL/GenBank/DDBJ whole genome shotgun (WGS) entry which is preliminary data.</text>
</comment>
<gene>
    <name evidence="2" type="ORF">BOVATA_036830</name>
</gene>
<accession>A0A2H6KGR1</accession>
<sequence>MTQFTFCGRRNLAFVFCIYMNAINGVFTAVPGGDDASDCGSQSYPHIATYAMRGDICRRLEGLESLHTNATRFHNELGIIAESISKSKDPPATKEALQEQCGELLKDMQHIIDVTRDYAELGRMLRETRQIYIEFKTGVLTGGRSAELNKAMTSLDKRFGCNHHLIPGISEYERLTHLFRIGDAEAFVDRHRVTEPSTPEPAVDVGGKSKATDTESVVAATGVSDAPEVVPPVEEGDEMVWEPINESAVLTTLFNIQVDLKKIEDILRGPLIDDTSSVDAIKSVFSYFHRFDVNAQNFVEFVSDQMTRIESLMYMFKRQDLISEQLKTMDLSSPTAVELVAQLKRINLELEKYASFKHIFHPKELEREVPRILHGLQRLLENRKNIKHNVSSNIKPRTPTKPKIPATVKVSRGLDTPQDSEAAPNNILTTNYKQLPSGVEAIGIRVIQTTMAIALMATL</sequence>
<organism evidence="2 3">
    <name type="scientific">Babesia ovata</name>
    <dbReference type="NCBI Taxonomy" id="189622"/>
    <lineage>
        <taxon>Eukaryota</taxon>
        <taxon>Sar</taxon>
        <taxon>Alveolata</taxon>
        <taxon>Apicomplexa</taxon>
        <taxon>Aconoidasida</taxon>
        <taxon>Piroplasmida</taxon>
        <taxon>Babesiidae</taxon>
        <taxon>Babesia</taxon>
    </lineage>
</organism>
<keyword evidence="1" id="KW-1133">Transmembrane helix</keyword>
<keyword evidence="1" id="KW-0472">Membrane</keyword>
<keyword evidence="3" id="KW-1185">Reference proteome</keyword>